<proteinExistence type="predicted"/>
<gene>
    <name evidence="1" type="ORF">GCM10025751_46090</name>
</gene>
<evidence type="ECO:0008006" key="3">
    <source>
        <dbReference type="Google" id="ProtNLM"/>
    </source>
</evidence>
<dbReference type="EMBL" id="BAABKX010000019">
    <property type="protein sequence ID" value="GAA5060689.1"/>
    <property type="molecule type" value="Genomic_DNA"/>
</dbReference>
<sequence length="245" mass="27879">MKTADAKQIGILCADDQPVFTAVASQLRDAGQTVRFFDPRSELSPTHIDDLALLVNKQVFPLNLPVLRYARRTGTPLWNNLVATIALSSRLIGLRALETVGFRTPRITFEKPEFEYVAKPCYIWHGDPELNGEGGFYQERIHTEPIDYKYYAVNDGARVQTAAKRVTSKLHGPKRFLNQIRPRPTLTRRLRRLVTRLNLRGVGIDFVKDDKDRFWAVDVNLAAGYRDSGLEPALYESIRVDLPNQ</sequence>
<dbReference type="SUPFAM" id="SSF56059">
    <property type="entry name" value="Glutathione synthetase ATP-binding domain-like"/>
    <property type="match status" value="1"/>
</dbReference>
<evidence type="ECO:0000313" key="1">
    <source>
        <dbReference type="EMBL" id="GAA5060689.1"/>
    </source>
</evidence>
<dbReference type="RefSeq" id="WP_227777466.1">
    <property type="nucleotide sequence ID" value="NZ_BAABKX010000019.1"/>
</dbReference>
<organism evidence="1 2">
    <name type="scientific">Haladaptatus pallidirubidus</name>
    <dbReference type="NCBI Taxonomy" id="1008152"/>
    <lineage>
        <taxon>Archaea</taxon>
        <taxon>Methanobacteriati</taxon>
        <taxon>Methanobacteriota</taxon>
        <taxon>Stenosarchaea group</taxon>
        <taxon>Halobacteria</taxon>
        <taxon>Halobacteriales</taxon>
        <taxon>Haladaptataceae</taxon>
        <taxon>Haladaptatus</taxon>
    </lineage>
</organism>
<reference evidence="1 2" key="1">
    <citation type="journal article" date="2019" name="Int. J. Syst. Evol. Microbiol.">
        <title>The Global Catalogue of Microorganisms (GCM) 10K type strain sequencing project: providing services to taxonomists for standard genome sequencing and annotation.</title>
        <authorList>
            <consortium name="The Broad Institute Genomics Platform"/>
            <consortium name="The Broad Institute Genome Sequencing Center for Infectious Disease"/>
            <person name="Wu L."/>
            <person name="Ma J."/>
        </authorList>
    </citation>
    <scope>NUCLEOTIDE SEQUENCE [LARGE SCALE GENOMIC DNA]</scope>
    <source>
        <strain evidence="1 2">JCM 17504</strain>
    </source>
</reference>
<dbReference type="Proteomes" id="UP001501729">
    <property type="component" value="Unassembled WGS sequence"/>
</dbReference>
<dbReference type="AlphaFoldDB" id="A0AAV3UNM4"/>
<evidence type="ECO:0000313" key="2">
    <source>
        <dbReference type="Proteomes" id="UP001501729"/>
    </source>
</evidence>
<protein>
    <recommendedName>
        <fullName evidence="3">ATP-grasp fold RimK-type domain-containing protein</fullName>
    </recommendedName>
</protein>
<accession>A0AAV3UNM4</accession>
<name>A0AAV3UNM4_9EURY</name>
<dbReference type="GeneID" id="68615600"/>
<keyword evidence="2" id="KW-1185">Reference proteome</keyword>
<comment type="caution">
    <text evidence="1">The sequence shown here is derived from an EMBL/GenBank/DDBJ whole genome shotgun (WGS) entry which is preliminary data.</text>
</comment>